<proteinExistence type="predicted"/>
<dbReference type="AlphaFoldDB" id="S8GFY9"/>
<accession>S8GFY9</accession>
<dbReference type="EMBL" id="CM002045">
    <property type="protein sequence ID" value="EPT27334.1"/>
    <property type="molecule type" value="Genomic_DNA"/>
</dbReference>
<organism evidence="1 2">
    <name type="scientific">Toxoplasma gondii (strain ATCC 50611 / Me49)</name>
    <dbReference type="NCBI Taxonomy" id="508771"/>
    <lineage>
        <taxon>Eukaryota</taxon>
        <taxon>Sar</taxon>
        <taxon>Alveolata</taxon>
        <taxon>Apicomplexa</taxon>
        <taxon>Conoidasida</taxon>
        <taxon>Coccidia</taxon>
        <taxon>Eucoccidiorida</taxon>
        <taxon>Eimeriorina</taxon>
        <taxon>Sarcocystidae</taxon>
        <taxon>Toxoplasma</taxon>
    </lineage>
</organism>
<name>S8GFY9_TOXGM</name>
<dbReference type="Proteomes" id="UP000001529">
    <property type="component" value="Chromosome X"/>
</dbReference>
<evidence type="ECO:0000313" key="1">
    <source>
        <dbReference type="EMBL" id="EPT27334.1"/>
    </source>
</evidence>
<protein>
    <submittedName>
        <fullName evidence="1">Uncharacterized protein</fullName>
    </submittedName>
</protein>
<keyword evidence="2" id="KW-1185">Reference proteome</keyword>
<dbReference type="HOGENOM" id="CLU_1716941_0_0_1"/>
<dbReference type="EMBL" id="KE138835">
    <property type="protein sequence ID" value="EPT27334.1"/>
    <property type="molecule type" value="Genomic_DNA"/>
</dbReference>
<evidence type="ECO:0000313" key="2">
    <source>
        <dbReference type="Proteomes" id="UP000001529"/>
    </source>
</evidence>
<sequence>MRCLIQTDCNEPHGSSLRRHGEKNVRRAFRHRKEGCLDCPRDFRSFQTLFPEAPSDLPTIERPSPLSYCQKARLSTRDSGERTVSPAFLRLKLPSSLICPQVVCCLPDDPKKSGVSGAGQLALGGVPMKGRRRLCRSHFAAFLTCFSQDGKSL</sequence>
<dbReference type="GeneID" id="7895104"/>
<reference evidence="1" key="1">
    <citation type="submission" date="2013-04" db="EMBL/GenBank/DDBJ databases">
        <authorList>
            <person name="Sibley D."/>
            <person name="Venepally P."/>
            <person name="Karamycheva S."/>
            <person name="Hadjithomas M."/>
            <person name="Khan A."/>
            <person name="Brunk B."/>
            <person name="Roos D."/>
            <person name="Caler E."/>
            <person name="Lorenzi H."/>
        </authorList>
    </citation>
    <scope>NUCLEOTIDE SEQUENCE [LARGE SCALE GENOMIC DNA]</scope>
    <source>
        <strain evidence="1">ME49</strain>
    </source>
</reference>
<dbReference type="RefSeq" id="XP_002366470.1">
    <property type="nucleotide sequence ID" value="XM_002366429.1"/>
</dbReference>
<dbReference type="VEuPathDB" id="ToxoDB:TGME49_228480"/>
<dbReference type="KEGG" id="tgo:TGME49_228480"/>
<gene>
    <name evidence="1" type="ORF">TGME49_228480</name>
</gene>